<comment type="caution">
    <text evidence="10">The sequence shown here is derived from an EMBL/GenBank/DDBJ whole genome shotgun (WGS) entry which is preliminary data.</text>
</comment>
<dbReference type="GO" id="GO:0005643">
    <property type="term" value="C:nuclear pore"/>
    <property type="evidence" value="ECO:0007669"/>
    <property type="project" value="UniProtKB-SubCell"/>
</dbReference>
<keyword evidence="7" id="KW-0539">Nucleus</keyword>
<dbReference type="GO" id="GO:0015031">
    <property type="term" value="P:protein transport"/>
    <property type="evidence" value="ECO:0007669"/>
    <property type="project" value="UniProtKB-KW"/>
</dbReference>
<dbReference type="GO" id="GO:0017056">
    <property type="term" value="F:structural constituent of nuclear pore"/>
    <property type="evidence" value="ECO:0007669"/>
    <property type="project" value="InterPro"/>
</dbReference>
<evidence type="ECO:0000256" key="5">
    <source>
        <dbReference type="ARBA" id="ARBA00023010"/>
    </source>
</evidence>
<keyword evidence="8" id="KW-0175">Coiled coil</keyword>
<feature type="coiled-coil region" evidence="8">
    <location>
        <begin position="111"/>
        <end position="138"/>
    </location>
</feature>
<evidence type="ECO:0000313" key="10">
    <source>
        <dbReference type="EMBL" id="KAJ1953411.1"/>
    </source>
</evidence>
<evidence type="ECO:0000313" key="11">
    <source>
        <dbReference type="Proteomes" id="UP001150925"/>
    </source>
</evidence>
<keyword evidence="4" id="KW-0653">Protein transport</keyword>
<keyword evidence="3" id="KW-0509">mRNA transport</keyword>
<organism evidence="10 11">
    <name type="scientific">Dispira parvispora</name>
    <dbReference type="NCBI Taxonomy" id="1520584"/>
    <lineage>
        <taxon>Eukaryota</taxon>
        <taxon>Fungi</taxon>
        <taxon>Fungi incertae sedis</taxon>
        <taxon>Zoopagomycota</taxon>
        <taxon>Kickxellomycotina</taxon>
        <taxon>Dimargaritomycetes</taxon>
        <taxon>Dimargaritales</taxon>
        <taxon>Dimargaritaceae</taxon>
        <taxon>Dispira</taxon>
    </lineage>
</organism>
<evidence type="ECO:0000256" key="8">
    <source>
        <dbReference type="SAM" id="Coils"/>
    </source>
</evidence>
<dbReference type="InterPro" id="IPR024882">
    <property type="entry name" value="NUP58/p45/49"/>
</dbReference>
<evidence type="ECO:0000256" key="3">
    <source>
        <dbReference type="ARBA" id="ARBA00022816"/>
    </source>
</evidence>
<protein>
    <submittedName>
        <fullName evidence="10">Uncharacterized protein</fullName>
    </submittedName>
</protein>
<dbReference type="PANTHER" id="PTHR13437:SF2">
    <property type="entry name" value="NUCLEOPORIN P58_P45"/>
    <property type="match status" value="1"/>
</dbReference>
<evidence type="ECO:0000256" key="6">
    <source>
        <dbReference type="ARBA" id="ARBA00023132"/>
    </source>
</evidence>
<dbReference type="EMBL" id="JANBPY010002879">
    <property type="protein sequence ID" value="KAJ1953411.1"/>
    <property type="molecule type" value="Genomic_DNA"/>
</dbReference>
<evidence type="ECO:0000256" key="7">
    <source>
        <dbReference type="ARBA" id="ARBA00023242"/>
    </source>
</evidence>
<feature type="compositionally biased region" description="Low complexity" evidence="9">
    <location>
        <begin position="23"/>
        <end position="44"/>
    </location>
</feature>
<accession>A0A9W8E468</accession>
<dbReference type="Gene3D" id="6.10.140.1350">
    <property type="match status" value="1"/>
</dbReference>
<evidence type="ECO:0000256" key="9">
    <source>
        <dbReference type="SAM" id="MobiDB-lite"/>
    </source>
</evidence>
<evidence type="ECO:0000256" key="2">
    <source>
        <dbReference type="ARBA" id="ARBA00022448"/>
    </source>
</evidence>
<keyword evidence="2" id="KW-0813">Transport</keyword>
<evidence type="ECO:0000256" key="1">
    <source>
        <dbReference type="ARBA" id="ARBA00004567"/>
    </source>
</evidence>
<dbReference type="OrthoDB" id="2538017at2759"/>
<feature type="region of interest" description="Disordered" evidence="9">
    <location>
        <begin position="1"/>
        <end position="45"/>
    </location>
</feature>
<dbReference type="GO" id="GO:0051028">
    <property type="term" value="P:mRNA transport"/>
    <property type="evidence" value="ECO:0007669"/>
    <property type="project" value="UniProtKB-KW"/>
</dbReference>
<evidence type="ECO:0000256" key="4">
    <source>
        <dbReference type="ARBA" id="ARBA00022927"/>
    </source>
</evidence>
<keyword evidence="5" id="KW-0811">Translocation</keyword>
<proteinExistence type="predicted"/>
<dbReference type="PANTHER" id="PTHR13437">
    <property type="entry name" value="NUCLEOPORIN P58/P45 NUCLEOPORIN-LIKE PROTEIN 1"/>
    <property type="match status" value="1"/>
</dbReference>
<dbReference type="GO" id="GO:0008139">
    <property type="term" value="F:nuclear localization sequence binding"/>
    <property type="evidence" value="ECO:0007669"/>
    <property type="project" value="InterPro"/>
</dbReference>
<keyword evidence="11" id="KW-1185">Reference proteome</keyword>
<keyword evidence="6" id="KW-0906">Nuclear pore complex</keyword>
<comment type="subcellular location">
    <subcellularLocation>
        <location evidence="1">Nucleus</location>
        <location evidence="1">Nuclear pore complex</location>
    </subcellularLocation>
</comment>
<sequence length="262" mass="29219">MATFFGNVAQRATPAPFGNAFGNPPSTTQTSQTAPTTTQTNPLTKKTRVADLPADYKNTLEAFAKYQQEQLLIGEELAKRETPEVIRNNHNHLQELKHRRANLALALTTDTRRLEQLKQQVNKELRAIEATARFLGEERPTPALPTVAADSYLANAQSPASALPFEYYYTILSGYEARHHEYNILAGQVEAHLATLLKQQTGQLDYNSGDMMTMGGEAAREPTTSMTMSLRHMHESFLALSSRISTLHNQVDRIRAAHRTIT</sequence>
<name>A0A9W8E468_9FUNG</name>
<gene>
    <name evidence="10" type="ORF">IWQ62_005997</name>
</gene>
<dbReference type="Proteomes" id="UP001150925">
    <property type="component" value="Unassembled WGS sequence"/>
</dbReference>
<reference evidence="10" key="1">
    <citation type="submission" date="2022-07" db="EMBL/GenBank/DDBJ databases">
        <title>Phylogenomic reconstructions and comparative analyses of Kickxellomycotina fungi.</title>
        <authorList>
            <person name="Reynolds N.K."/>
            <person name="Stajich J.E."/>
            <person name="Barry K."/>
            <person name="Grigoriev I.V."/>
            <person name="Crous P."/>
            <person name="Smith M.E."/>
        </authorList>
    </citation>
    <scope>NUCLEOTIDE SEQUENCE</scope>
    <source>
        <strain evidence="10">RSA 1196</strain>
    </source>
</reference>
<dbReference type="AlphaFoldDB" id="A0A9W8E468"/>